<dbReference type="AlphaFoldDB" id="N1QGN7"/>
<evidence type="ECO:0000313" key="6">
    <source>
        <dbReference type="Proteomes" id="UP000016931"/>
    </source>
</evidence>
<keyword evidence="3" id="KW-1133">Transmembrane helix</keyword>
<dbReference type="SUPFAM" id="SSF53254">
    <property type="entry name" value="Phosphoglycerate mutase-like"/>
    <property type="match status" value="1"/>
</dbReference>
<evidence type="ECO:0000313" key="5">
    <source>
        <dbReference type="EMBL" id="EMF16386.1"/>
    </source>
</evidence>
<dbReference type="EMBL" id="KB456260">
    <property type="protein sequence ID" value="EMF16386.1"/>
    <property type="molecule type" value="Genomic_DNA"/>
</dbReference>
<dbReference type="OrthoDB" id="258392at2759"/>
<evidence type="ECO:0000256" key="1">
    <source>
        <dbReference type="ARBA" id="ARBA00005375"/>
    </source>
</evidence>
<keyword evidence="3" id="KW-0812">Transmembrane</keyword>
<dbReference type="CDD" id="cd07061">
    <property type="entry name" value="HP_HAP_like"/>
    <property type="match status" value="1"/>
</dbReference>
<dbReference type="Proteomes" id="UP000016931">
    <property type="component" value="Unassembled WGS sequence"/>
</dbReference>
<dbReference type="Pfam" id="PF00328">
    <property type="entry name" value="His_Phos_2"/>
    <property type="match status" value="1"/>
</dbReference>
<sequence length="486" mass="52019">MKSHALLITALATPILGRTVHSVIVFSRHGDRTSKVYPGYQMTSLGAQQCYNSGSFYRDLYVADGAPSQIADISSTQADHAQLWASAPEQPVLFQTATNFLQGLYPPLQSLDSNLATEELANGTSIEGPLNAYQYVHIQGEADNAPDTIWLKGDDACPAWNRASRTYRDSTEYQATLARTAEFYSQFDGLLGPILGAENVSFAKAYDVFDLLNTAKVHNESIAGQISDENLDEARYLANEWEWNMNYNSSLPDRSIGGESLLGGMLRQIKSVVDDEAATKFSLMTGSYDTFLAFFGIMGLPAVEPNFYGIPDYASTITFELYSEADNATFPAAGNVDEELLVRFLFRNGTEADSELTSYALADLPVEESGGVKYGAFRNGLEGDAMSSVGAWCQRCGSQAEFCLSADATMDGETASSSAGNENGGQNSGLSAAAGGGIGAGVTLAVVAAVALLAWVMLRKRSSAVVGEKGSQDDLFHKSVSDSESV</sequence>
<reference evidence="5 6" key="1">
    <citation type="journal article" date="2012" name="PLoS Pathog.">
        <title>Diverse lifestyles and strategies of plant pathogenesis encoded in the genomes of eighteen Dothideomycetes fungi.</title>
        <authorList>
            <person name="Ohm R.A."/>
            <person name="Feau N."/>
            <person name="Henrissat B."/>
            <person name="Schoch C.L."/>
            <person name="Horwitz B.A."/>
            <person name="Barry K.W."/>
            <person name="Condon B.J."/>
            <person name="Copeland A.C."/>
            <person name="Dhillon B."/>
            <person name="Glaser F."/>
            <person name="Hesse C.N."/>
            <person name="Kosti I."/>
            <person name="LaButti K."/>
            <person name="Lindquist E.A."/>
            <person name="Lucas S."/>
            <person name="Salamov A.A."/>
            <person name="Bradshaw R.E."/>
            <person name="Ciuffetti L."/>
            <person name="Hamelin R.C."/>
            <person name="Kema G.H.J."/>
            <person name="Lawrence C."/>
            <person name="Scott J.A."/>
            <person name="Spatafora J.W."/>
            <person name="Turgeon B.G."/>
            <person name="de Wit P.J.G.M."/>
            <person name="Zhong S."/>
            <person name="Goodwin S.B."/>
            <person name="Grigoriev I.V."/>
        </authorList>
    </citation>
    <scope>NUCLEOTIDE SEQUENCE [LARGE SCALE GENOMIC DNA]</scope>
    <source>
        <strain evidence="5 6">SO2202</strain>
    </source>
</reference>
<keyword evidence="4" id="KW-0732">Signal</keyword>
<evidence type="ECO:0000256" key="2">
    <source>
        <dbReference type="SAM" id="MobiDB-lite"/>
    </source>
</evidence>
<evidence type="ECO:0000256" key="4">
    <source>
        <dbReference type="SAM" id="SignalP"/>
    </source>
</evidence>
<protein>
    <submittedName>
        <fullName evidence="5">Phosphoglycerate mutase-like protein</fullName>
    </submittedName>
</protein>
<dbReference type="InterPro" id="IPR000560">
    <property type="entry name" value="His_Pase_clade-2"/>
</dbReference>
<dbReference type="Gene3D" id="3.40.50.1240">
    <property type="entry name" value="Phosphoglycerate mutase-like"/>
    <property type="match status" value="1"/>
</dbReference>
<dbReference type="GO" id="GO:0016791">
    <property type="term" value="F:phosphatase activity"/>
    <property type="evidence" value="ECO:0007669"/>
    <property type="project" value="TreeGrafter"/>
</dbReference>
<evidence type="ECO:0000256" key="3">
    <source>
        <dbReference type="SAM" id="Phobius"/>
    </source>
</evidence>
<organism evidence="5 6">
    <name type="scientific">Sphaerulina musiva (strain SO2202)</name>
    <name type="common">Poplar stem canker fungus</name>
    <name type="synonym">Septoria musiva</name>
    <dbReference type="NCBI Taxonomy" id="692275"/>
    <lineage>
        <taxon>Eukaryota</taxon>
        <taxon>Fungi</taxon>
        <taxon>Dikarya</taxon>
        <taxon>Ascomycota</taxon>
        <taxon>Pezizomycotina</taxon>
        <taxon>Dothideomycetes</taxon>
        <taxon>Dothideomycetidae</taxon>
        <taxon>Mycosphaerellales</taxon>
        <taxon>Mycosphaerellaceae</taxon>
        <taxon>Sphaerulina</taxon>
    </lineage>
</organism>
<dbReference type="GeneID" id="27900316"/>
<proteinExistence type="inferred from homology"/>
<feature type="chain" id="PRO_5004109847" evidence="4">
    <location>
        <begin position="18"/>
        <end position="486"/>
    </location>
</feature>
<keyword evidence="6" id="KW-1185">Reference proteome</keyword>
<gene>
    <name evidence="5" type="ORF">SEPMUDRAFT_145641</name>
</gene>
<feature type="transmembrane region" description="Helical" evidence="3">
    <location>
        <begin position="436"/>
        <end position="458"/>
    </location>
</feature>
<feature type="region of interest" description="Disordered" evidence="2">
    <location>
        <begin position="467"/>
        <end position="486"/>
    </location>
</feature>
<dbReference type="InterPro" id="IPR050645">
    <property type="entry name" value="Histidine_acid_phosphatase"/>
</dbReference>
<comment type="similarity">
    <text evidence="1">Belongs to the histidine acid phosphatase family.</text>
</comment>
<dbReference type="OMA" id="REWAQAC"/>
<feature type="compositionally biased region" description="Basic and acidic residues" evidence="2">
    <location>
        <begin position="470"/>
        <end position="486"/>
    </location>
</feature>
<dbReference type="STRING" id="692275.N1QGN7"/>
<keyword evidence="3" id="KW-0472">Membrane</keyword>
<dbReference type="InterPro" id="IPR029033">
    <property type="entry name" value="His_PPase_superfam"/>
</dbReference>
<dbReference type="PANTHER" id="PTHR11567:SF142">
    <property type="entry name" value="PHOSPHOGLYCERATE MUTASE-LIKE PROTEIN"/>
    <property type="match status" value="1"/>
</dbReference>
<dbReference type="RefSeq" id="XP_016764507.1">
    <property type="nucleotide sequence ID" value="XM_016903179.1"/>
</dbReference>
<accession>N1QGN7</accession>
<name>N1QGN7_SPHMS</name>
<dbReference type="HOGENOM" id="CLU_023111_1_0_1"/>
<feature type="signal peptide" evidence="4">
    <location>
        <begin position="1"/>
        <end position="17"/>
    </location>
</feature>
<dbReference type="eggNOG" id="ENOG502RCH9">
    <property type="taxonomic scope" value="Eukaryota"/>
</dbReference>
<dbReference type="PANTHER" id="PTHR11567">
    <property type="entry name" value="ACID PHOSPHATASE-RELATED"/>
    <property type="match status" value="1"/>
</dbReference>